<organism evidence="1 2">
    <name type="scientific">Neobacillus ginsengisoli</name>
    <dbReference type="NCBI Taxonomy" id="904295"/>
    <lineage>
        <taxon>Bacteria</taxon>
        <taxon>Bacillati</taxon>
        <taxon>Bacillota</taxon>
        <taxon>Bacilli</taxon>
        <taxon>Bacillales</taxon>
        <taxon>Bacillaceae</taxon>
        <taxon>Neobacillus</taxon>
    </lineage>
</organism>
<dbReference type="RefSeq" id="WP_307414290.1">
    <property type="nucleotide sequence ID" value="NZ_JAUSTW010000022.1"/>
</dbReference>
<accession>A0ABT9Y435</accession>
<evidence type="ECO:0000313" key="2">
    <source>
        <dbReference type="Proteomes" id="UP001224122"/>
    </source>
</evidence>
<name>A0ABT9Y435_9BACI</name>
<dbReference type="EMBL" id="JAUSTW010000022">
    <property type="protein sequence ID" value="MDQ0202275.1"/>
    <property type="molecule type" value="Genomic_DNA"/>
</dbReference>
<proteinExistence type="predicted"/>
<sequence>MNKNIIPFPKQQQVNLTENHEYKENVPWKLGRHVKPHHVEMLEKLVEDYKQQALNDMKNNKKYH</sequence>
<gene>
    <name evidence="1" type="ORF">J2S10_005512</name>
</gene>
<comment type="caution">
    <text evidence="1">The sequence shown here is derived from an EMBL/GenBank/DDBJ whole genome shotgun (WGS) entry which is preliminary data.</text>
</comment>
<protein>
    <submittedName>
        <fullName evidence="1">Uncharacterized protein</fullName>
    </submittedName>
</protein>
<evidence type="ECO:0000313" key="1">
    <source>
        <dbReference type="EMBL" id="MDQ0202275.1"/>
    </source>
</evidence>
<reference evidence="1 2" key="1">
    <citation type="submission" date="2023-07" db="EMBL/GenBank/DDBJ databases">
        <title>Genomic Encyclopedia of Type Strains, Phase IV (KMG-IV): sequencing the most valuable type-strain genomes for metagenomic binning, comparative biology and taxonomic classification.</title>
        <authorList>
            <person name="Goeker M."/>
        </authorList>
    </citation>
    <scope>NUCLEOTIDE SEQUENCE [LARGE SCALE GENOMIC DNA]</scope>
    <source>
        <strain evidence="1 2">DSM 27594</strain>
    </source>
</reference>
<dbReference type="Proteomes" id="UP001224122">
    <property type="component" value="Unassembled WGS sequence"/>
</dbReference>
<keyword evidence="2" id="KW-1185">Reference proteome</keyword>